<dbReference type="InterPro" id="IPR052538">
    <property type="entry name" value="Flavonoid_dioxygenase-like"/>
</dbReference>
<dbReference type="CDD" id="cd02215">
    <property type="entry name" value="cupin_QDO_N_C"/>
    <property type="match status" value="1"/>
</dbReference>
<keyword evidence="1" id="KW-0732">Signal</keyword>
<dbReference type="PANTHER" id="PTHR43346:SF1">
    <property type="entry name" value="QUERCETIN 2,3-DIOXYGENASE-RELATED"/>
    <property type="match status" value="1"/>
</dbReference>
<evidence type="ECO:0000256" key="1">
    <source>
        <dbReference type="SAM" id="SignalP"/>
    </source>
</evidence>
<dbReference type="Proteomes" id="UP000696280">
    <property type="component" value="Unassembled WGS sequence"/>
</dbReference>
<proteinExistence type="predicted"/>
<feature type="signal peptide" evidence="1">
    <location>
        <begin position="1"/>
        <end position="21"/>
    </location>
</feature>
<dbReference type="PANTHER" id="PTHR43346">
    <property type="entry name" value="LIGAND BINDING DOMAIN PROTEIN, PUTATIVE (AFU_ORTHOLOGUE AFUA_6G14370)-RELATED"/>
    <property type="match status" value="1"/>
</dbReference>
<dbReference type="InterPro" id="IPR014710">
    <property type="entry name" value="RmlC-like_jellyroll"/>
</dbReference>
<dbReference type="SUPFAM" id="SSF51182">
    <property type="entry name" value="RmlC-like cupins"/>
    <property type="match status" value="1"/>
</dbReference>
<keyword evidence="3" id="KW-1185">Reference proteome</keyword>
<comment type="caution">
    <text evidence="2">The sequence shown here is derived from an EMBL/GenBank/DDBJ whole genome shotgun (WGS) entry which is preliminary data.</text>
</comment>
<organism evidence="2 3">
    <name type="scientific">Hymenoscyphus fraxineus</name>
    <dbReference type="NCBI Taxonomy" id="746836"/>
    <lineage>
        <taxon>Eukaryota</taxon>
        <taxon>Fungi</taxon>
        <taxon>Dikarya</taxon>
        <taxon>Ascomycota</taxon>
        <taxon>Pezizomycotina</taxon>
        <taxon>Leotiomycetes</taxon>
        <taxon>Helotiales</taxon>
        <taxon>Helotiaceae</taxon>
        <taxon>Hymenoscyphus</taxon>
    </lineage>
</organism>
<dbReference type="OrthoDB" id="5370773at2759"/>
<reference evidence="2" key="1">
    <citation type="submission" date="2021-07" db="EMBL/GenBank/DDBJ databases">
        <authorList>
            <person name="Durling M."/>
        </authorList>
    </citation>
    <scope>NUCLEOTIDE SEQUENCE</scope>
</reference>
<evidence type="ECO:0000313" key="3">
    <source>
        <dbReference type="Proteomes" id="UP000696280"/>
    </source>
</evidence>
<sequence>MYPLQSVVGATVLAFAQACTATIWVDSVPDYVRPYAIHHYDAGGCVVGKQYYRFPVTGPSSDNAFTLIATNAPESTDLGVLPHRHEVHYENFFNYKGRFQLWTNKDGVEETRVLTPGDYGAVPINTTHTFQILDPDTEMVGVISPGGFETLFYALASENFTSKSAPYDPTAADGSPPPANVTSSLQRFDVFAELAYAPRRDDVNGFAPVNSTWRTGPNALAEDETKPYFVAKDFGPKILNNKAAYQVVQPFVTPAQSDGAFTLSTITIAKETKNSTSVAQYFGGHAAFEVLEGELIIELEDETVCLLQGDVVFIPAYTSYKYYTHVGFTKTLYISQGSGGLDSALIAAGESWSSPIFPLS</sequence>
<dbReference type="EMBL" id="CAJVRL010000049">
    <property type="protein sequence ID" value="CAG8952986.1"/>
    <property type="molecule type" value="Genomic_DNA"/>
</dbReference>
<dbReference type="CDD" id="cd20281">
    <property type="entry name" value="cupin_QDO_C"/>
    <property type="match status" value="1"/>
</dbReference>
<dbReference type="AlphaFoldDB" id="A0A9N9PN20"/>
<dbReference type="InterPro" id="IPR011051">
    <property type="entry name" value="RmlC_Cupin_sf"/>
</dbReference>
<feature type="chain" id="PRO_5040236071" description="Quercetin 2,3-dioxygenase" evidence="1">
    <location>
        <begin position="22"/>
        <end position="360"/>
    </location>
</feature>
<evidence type="ECO:0000313" key="2">
    <source>
        <dbReference type="EMBL" id="CAG8952986.1"/>
    </source>
</evidence>
<dbReference type="Gene3D" id="2.60.120.10">
    <property type="entry name" value="Jelly Rolls"/>
    <property type="match status" value="2"/>
</dbReference>
<evidence type="ECO:0008006" key="4">
    <source>
        <dbReference type="Google" id="ProtNLM"/>
    </source>
</evidence>
<name>A0A9N9PN20_9HELO</name>
<protein>
    <recommendedName>
        <fullName evidence="4">Quercetin 2,3-dioxygenase</fullName>
    </recommendedName>
</protein>
<accession>A0A9N9PN20</accession>
<gene>
    <name evidence="2" type="ORF">HYFRA_00003176</name>
</gene>